<protein>
    <recommendedName>
        <fullName evidence="2">Type VII secretion system protein EssD-like domain-containing protein</fullName>
    </recommendedName>
</protein>
<dbReference type="EMBL" id="MSGO01000059">
    <property type="protein sequence ID" value="OLL13845.1"/>
    <property type="molecule type" value="Genomic_DNA"/>
</dbReference>
<gene>
    <name evidence="3" type="ORF">BKH32_11745</name>
</gene>
<organism evidence="3 4">
    <name type="scientific">Actinomyces oris</name>
    <dbReference type="NCBI Taxonomy" id="544580"/>
    <lineage>
        <taxon>Bacteria</taxon>
        <taxon>Bacillati</taxon>
        <taxon>Actinomycetota</taxon>
        <taxon>Actinomycetes</taxon>
        <taxon>Actinomycetales</taxon>
        <taxon>Actinomycetaceae</taxon>
        <taxon>Actinomyces</taxon>
    </lineage>
</organism>
<proteinExistence type="predicted"/>
<evidence type="ECO:0000313" key="3">
    <source>
        <dbReference type="EMBL" id="OLL13845.1"/>
    </source>
</evidence>
<dbReference type="InterPro" id="IPR044927">
    <property type="entry name" value="Endonuclea_NS_2"/>
</dbReference>
<dbReference type="AlphaFoldDB" id="A0A1Q8HYC0"/>
<evidence type="ECO:0000256" key="1">
    <source>
        <dbReference type="SAM" id="MobiDB-lite"/>
    </source>
</evidence>
<feature type="region of interest" description="Disordered" evidence="1">
    <location>
        <begin position="118"/>
        <end position="144"/>
    </location>
</feature>
<feature type="compositionally biased region" description="Basic and acidic residues" evidence="1">
    <location>
        <begin position="128"/>
        <end position="144"/>
    </location>
</feature>
<comment type="caution">
    <text evidence="3">The sequence shown here is derived from an EMBL/GenBank/DDBJ whole genome shotgun (WGS) entry which is preliminary data.</text>
</comment>
<dbReference type="Proteomes" id="UP000185736">
    <property type="component" value="Unassembled WGS sequence"/>
</dbReference>
<reference evidence="3 4" key="1">
    <citation type="submission" date="2016-12" db="EMBL/GenBank/DDBJ databases">
        <title>Genomic comparison of strains in the 'Actinomyces naeslundii' group.</title>
        <authorList>
            <person name="Mughal S.R."/>
            <person name="Do T."/>
            <person name="Gilbert S.C."/>
            <person name="Witherden E.A."/>
            <person name="Didelot X."/>
            <person name="Beighton D."/>
        </authorList>
    </citation>
    <scope>NUCLEOTIDE SEQUENCE [LARGE SCALE GENOMIC DNA]</scope>
    <source>
        <strain evidence="3 4">S64C</strain>
    </source>
</reference>
<accession>A0A1Q8HYC0</accession>
<evidence type="ECO:0000313" key="4">
    <source>
        <dbReference type="Proteomes" id="UP000185736"/>
    </source>
</evidence>
<dbReference type="Pfam" id="PF13930">
    <property type="entry name" value="Endonuclea_NS_2"/>
    <property type="match status" value="1"/>
</dbReference>
<name>A0A1Q8HYC0_9ACTO</name>
<sequence length="144" mass="15892">MEVDGEMTPKPKDVDGVRSTDTQRRVNADGSALPGEHNGGHIAGTQFYGPPEKINLVAMLKEVNQDIPGSDLKSYHVLESKIADKPENYQNFAADFEYRDPVNPNLVGSERVPTKFTASWTDAQGTPHGERFINVKAGPVERER</sequence>
<feature type="domain" description="Type VII secretion system protein EssD-like" evidence="2">
    <location>
        <begin position="18"/>
        <end position="116"/>
    </location>
</feature>
<evidence type="ECO:0000259" key="2">
    <source>
        <dbReference type="Pfam" id="PF13930"/>
    </source>
</evidence>
<feature type="region of interest" description="Disordered" evidence="1">
    <location>
        <begin position="1"/>
        <end position="46"/>
    </location>
</feature>
<feature type="compositionally biased region" description="Basic and acidic residues" evidence="1">
    <location>
        <begin position="7"/>
        <end position="27"/>
    </location>
</feature>